<gene>
    <name evidence="1" type="ORF">UFOPK3772_02339</name>
</gene>
<name>A0A6J7L549_9ZZZZ</name>
<organism evidence="1">
    <name type="scientific">freshwater metagenome</name>
    <dbReference type="NCBI Taxonomy" id="449393"/>
    <lineage>
        <taxon>unclassified sequences</taxon>
        <taxon>metagenomes</taxon>
        <taxon>ecological metagenomes</taxon>
    </lineage>
</organism>
<sequence>MSWWDTSHGLELPGPQRLIRRVARHLESGRTAVVVFPTTAVDSGLADHVIRDIENITLSGPVDLHDASGPCTALLRTLRVECHSSDPALRWLALANSPAAHGTTRTVTSWECDITEVLQRWPHAVHARSGAPAGNPMNFLVGVQFGDYPSEAIDGIDRLHVDVTWWAGAISRLDSLFHAELHSDGTLTRLQQETIVEVCGWDLDTAEALLQIWDGDPDSLADNLAALPSKIQSVAVPANAPRSAPGVMPPKHRVAWNDGLLDLWDGSPRSRPSPDQIQAAIWRAQCAVLLPRLEEQRRRIQHDFWRYASASAILKILNDSVPPGHELHHELPGVDEVVLELGQMHFACSTGRATLPNAPRTRLSALRDVRNSLAHGQPAPADRLNGLDDLLQ</sequence>
<evidence type="ECO:0000313" key="1">
    <source>
        <dbReference type="EMBL" id="CAB4963025.1"/>
    </source>
</evidence>
<accession>A0A6J7L549</accession>
<reference evidence="1" key="1">
    <citation type="submission" date="2020-05" db="EMBL/GenBank/DDBJ databases">
        <authorList>
            <person name="Chiriac C."/>
            <person name="Salcher M."/>
            <person name="Ghai R."/>
            <person name="Kavagutti S V."/>
        </authorList>
    </citation>
    <scope>NUCLEOTIDE SEQUENCE</scope>
</reference>
<dbReference type="EMBL" id="CAFBNE010000086">
    <property type="protein sequence ID" value="CAB4963025.1"/>
    <property type="molecule type" value="Genomic_DNA"/>
</dbReference>
<dbReference type="AlphaFoldDB" id="A0A6J7L549"/>
<protein>
    <submittedName>
        <fullName evidence="1">Unannotated protein</fullName>
    </submittedName>
</protein>
<proteinExistence type="predicted"/>